<protein>
    <recommendedName>
        <fullName evidence="7">Photosystem II reaction center protein Psb30</fullName>
    </recommendedName>
    <alternativeName>
        <fullName evidence="7">Photosystem II reaction center protein Ycf12</fullName>
    </alternativeName>
</protein>
<dbReference type="GO" id="GO:0009523">
    <property type="term" value="C:photosystem II"/>
    <property type="evidence" value="ECO:0007669"/>
    <property type="project" value="UniProtKB-KW"/>
</dbReference>
<evidence type="ECO:0000256" key="6">
    <source>
        <dbReference type="ARBA" id="ARBA00023276"/>
    </source>
</evidence>
<proteinExistence type="inferred from homology"/>
<feature type="transmembrane region" description="Helical" evidence="7">
    <location>
        <begin position="6"/>
        <end position="27"/>
    </location>
</feature>
<accession>J7K6W6</accession>
<dbReference type="GO" id="GO:0015979">
    <property type="term" value="P:photosynthesis"/>
    <property type="evidence" value="ECO:0007669"/>
    <property type="project" value="UniProtKB-KW"/>
</dbReference>
<dbReference type="Pfam" id="PF05969">
    <property type="entry name" value="PSII_Ycf12"/>
    <property type="match status" value="1"/>
</dbReference>
<sequence length="33" mass="3593">MNFEIFLQLAAILFIFSAGPLVIILLASRSGNL</sequence>
<keyword evidence="7" id="KW-0793">Thylakoid</keyword>
<gene>
    <name evidence="7 8" type="primary">ycf12</name>
    <name evidence="7" type="synonym">psb30</name>
</gene>
<dbReference type="GO" id="GO:0009535">
    <property type="term" value="C:chloroplast thylakoid membrane"/>
    <property type="evidence" value="ECO:0007669"/>
    <property type="project" value="UniProtKB-SubCell"/>
</dbReference>
<evidence type="ECO:0000313" key="8">
    <source>
        <dbReference type="EMBL" id="AFQ93816.1"/>
    </source>
</evidence>
<comment type="similarity">
    <text evidence="7">Belongs to the Psb30/Ycf12 family.</text>
</comment>
<dbReference type="NCBIfam" id="NF010239">
    <property type="entry name" value="PRK13686.1"/>
    <property type="match status" value="1"/>
</dbReference>
<comment type="function">
    <text evidence="7">A core subunit of photosystem II (PSII), probably helps stabilize the reaction center.</text>
</comment>
<geneLocation type="chloroplast" evidence="8"/>
<keyword evidence="8" id="KW-0150">Chloroplast</keyword>
<keyword evidence="5 7" id="KW-0472">Membrane</keyword>
<dbReference type="AlphaFoldDB" id="J7K6W6"/>
<evidence type="ECO:0000256" key="3">
    <source>
        <dbReference type="ARBA" id="ARBA00022692"/>
    </source>
</evidence>
<keyword evidence="8" id="KW-0934">Plastid</keyword>
<keyword evidence="2 7" id="KW-0602">Photosynthesis</keyword>
<dbReference type="EMBL" id="JX402620">
    <property type="protein sequence ID" value="AFQ93816.1"/>
    <property type="molecule type" value="Genomic_DNA"/>
</dbReference>
<comment type="subunit">
    <text evidence="7">PSII is composed of 1 copy each of membrane proteins PsbA, PsbB, PsbC, PsbD, PsbE, PsbF, PsbH, PsbI, PsbJ, PsbK, PsbL, PsbM, PsbT, PsbX, PsbY, PsbZ, Psb30/Ycf12, peripheral proteins of the oxygen-evolving complex and a large number of cofactors. It forms dimeric complexes.</text>
</comment>
<reference evidence="8" key="1">
    <citation type="journal article" date="2012" name="Eukaryot. Cell">
        <title>Complete Mitochondrial and Plastid Genomes of the Green Microalga Trebouxiophyceae sp. Strain MX-AZ01 Isolated from a Highly Acidic Geothermal Lake.</title>
        <authorList>
            <person name="Servin-Garciduenas L.E."/>
            <person name="Martinez-Romero E."/>
        </authorList>
    </citation>
    <scope>NUCLEOTIDE SEQUENCE</scope>
    <source>
        <strain evidence="8">MX-AZ01</strain>
    </source>
</reference>
<keyword evidence="4 7" id="KW-1133">Transmembrane helix</keyword>
<organism evidence="8">
    <name type="scientific">Trebouxiophyceae sp. MX-AZ01</name>
    <dbReference type="NCBI Taxonomy" id="1208065"/>
    <lineage>
        <taxon>Eukaryota</taxon>
        <taxon>Viridiplantae</taxon>
        <taxon>Chlorophyta</taxon>
        <taxon>core chlorophytes</taxon>
        <taxon>Trebouxiophyceae</taxon>
    </lineage>
</organism>
<comment type="subcellular location">
    <subcellularLocation>
        <location evidence="1">Membrane</location>
        <topology evidence="1">Single-pass membrane protein</topology>
    </subcellularLocation>
    <subcellularLocation>
        <location evidence="7">Plastid</location>
        <location evidence="7">Chloroplast thylakoid membrane</location>
        <topology evidence="7">Single-pass membrane protein</topology>
    </subcellularLocation>
</comment>
<keyword evidence="3 7" id="KW-0812">Transmembrane</keyword>
<keyword evidence="6 7" id="KW-0604">Photosystem II</keyword>
<dbReference type="RefSeq" id="YP_006666461.1">
    <property type="nucleotide sequence ID" value="NC_018569.1"/>
</dbReference>
<dbReference type="InterPro" id="IPR010284">
    <property type="entry name" value="PSII_Ycf12_core-subunit"/>
</dbReference>
<evidence type="ECO:0000256" key="4">
    <source>
        <dbReference type="ARBA" id="ARBA00022989"/>
    </source>
</evidence>
<evidence type="ECO:0000256" key="5">
    <source>
        <dbReference type="ARBA" id="ARBA00023136"/>
    </source>
</evidence>
<evidence type="ECO:0000256" key="7">
    <source>
        <dbReference type="HAMAP-Rule" id="MF_01329"/>
    </source>
</evidence>
<evidence type="ECO:0000256" key="2">
    <source>
        <dbReference type="ARBA" id="ARBA00022531"/>
    </source>
</evidence>
<dbReference type="GeneID" id="13543523"/>
<evidence type="ECO:0000256" key="1">
    <source>
        <dbReference type="ARBA" id="ARBA00004167"/>
    </source>
</evidence>
<name>J7K6W6_9CHLO</name>
<dbReference type="HAMAP" id="MF_01329">
    <property type="entry name" value="PSII_Psb30_Ycf12"/>
    <property type="match status" value="1"/>
</dbReference>